<dbReference type="AlphaFoldDB" id="A0A0K2UEJ5"/>
<reference evidence="1" key="1">
    <citation type="submission" date="2014-05" db="EMBL/GenBank/DDBJ databases">
        <authorList>
            <person name="Chronopoulou M."/>
        </authorList>
    </citation>
    <scope>NUCLEOTIDE SEQUENCE</scope>
    <source>
        <tissue evidence="1">Whole organism</tissue>
    </source>
</reference>
<feature type="non-terminal residue" evidence="1">
    <location>
        <position position="1"/>
    </location>
</feature>
<accession>A0A0K2UEJ5</accession>
<name>A0A0K2UEJ5_LEPSM</name>
<proteinExistence type="predicted"/>
<sequence>RSQHWLLLAIAVCCPQDYRLRLQQVRNVGEKEELCQIGQHGPRRVKENRHGQSPQVHGCICKRSWSFTPDYPPVQDSFQLFSTFFFLHICPHPYSPYANLLGACREKALQCLSSKY</sequence>
<evidence type="ECO:0000313" key="1">
    <source>
        <dbReference type="EMBL" id="CDW36689.1"/>
    </source>
</evidence>
<protein>
    <submittedName>
        <fullName evidence="1">Uncharacterized protein</fullName>
    </submittedName>
</protein>
<organism evidence="1">
    <name type="scientific">Lepeophtheirus salmonis</name>
    <name type="common">Salmon louse</name>
    <name type="synonym">Caligus salmonis</name>
    <dbReference type="NCBI Taxonomy" id="72036"/>
    <lineage>
        <taxon>Eukaryota</taxon>
        <taxon>Metazoa</taxon>
        <taxon>Ecdysozoa</taxon>
        <taxon>Arthropoda</taxon>
        <taxon>Crustacea</taxon>
        <taxon>Multicrustacea</taxon>
        <taxon>Hexanauplia</taxon>
        <taxon>Copepoda</taxon>
        <taxon>Siphonostomatoida</taxon>
        <taxon>Caligidae</taxon>
        <taxon>Lepeophtheirus</taxon>
    </lineage>
</organism>
<dbReference type="EMBL" id="HACA01019328">
    <property type="protein sequence ID" value="CDW36689.1"/>
    <property type="molecule type" value="Transcribed_RNA"/>
</dbReference>